<evidence type="ECO:0000313" key="2">
    <source>
        <dbReference type="EMBL" id="KLV08485.1"/>
    </source>
</evidence>
<protein>
    <submittedName>
        <fullName evidence="2">Uncharacterized protein</fullName>
    </submittedName>
</protein>
<comment type="caution">
    <text evidence="2">The sequence shown here is derived from an EMBL/GenBank/DDBJ whole genome shotgun (WGS) entry which is preliminary data.</text>
</comment>
<feature type="transmembrane region" description="Helical" evidence="1">
    <location>
        <begin position="29"/>
        <end position="51"/>
    </location>
</feature>
<sequence>MNIRQPLKYLLLAVGRYTIYLPFQMLFSYVVGPILAVILMVGGIAVLMLILGYEDGIKVFRHEWRQSGALI</sequence>
<evidence type="ECO:0000313" key="3">
    <source>
        <dbReference type="Proteomes" id="UP000035909"/>
    </source>
</evidence>
<evidence type="ECO:0000256" key="1">
    <source>
        <dbReference type="SAM" id="Phobius"/>
    </source>
</evidence>
<keyword evidence="1" id="KW-1133">Transmembrane helix</keyword>
<dbReference type="PATRIC" id="fig|320778.3.peg.3560"/>
<accession>A0A0J1H9V1</accession>
<keyword evidence="1" id="KW-0472">Membrane</keyword>
<organism evidence="2 3">
    <name type="scientific">Photobacterium ganghwense</name>
    <dbReference type="NCBI Taxonomy" id="320778"/>
    <lineage>
        <taxon>Bacteria</taxon>
        <taxon>Pseudomonadati</taxon>
        <taxon>Pseudomonadota</taxon>
        <taxon>Gammaproteobacteria</taxon>
        <taxon>Vibrionales</taxon>
        <taxon>Vibrionaceae</taxon>
        <taxon>Photobacterium</taxon>
    </lineage>
</organism>
<dbReference type="EMBL" id="LDOU01000015">
    <property type="protein sequence ID" value="KLV08485.1"/>
    <property type="molecule type" value="Genomic_DNA"/>
</dbReference>
<reference evidence="2 3" key="1">
    <citation type="submission" date="2015-05" db="EMBL/GenBank/DDBJ databases">
        <title>Photobacterium galathea sp. nov.</title>
        <authorList>
            <person name="Machado H."/>
            <person name="Gram L."/>
        </authorList>
    </citation>
    <scope>NUCLEOTIDE SEQUENCE [LARGE SCALE GENOMIC DNA]</scope>
    <source>
        <strain evidence="2 3">DSM 22954</strain>
    </source>
</reference>
<gene>
    <name evidence="2" type="ORF">ABT57_16370</name>
</gene>
<dbReference type="OrthoDB" id="6315285at2"/>
<keyword evidence="3" id="KW-1185">Reference proteome</keyword>
<feature type="transmembrane region" description="Helical" evidence="1">
    <location>
        <begin position="7"/>
        <end position="23"/>
    </location>
</feature>
<proteinExistence type="predicted"/>
<keyword evidence="1" id="KW-0812">Transmembrane</keyword>
<dbReference type="Proteomes" id="UP000035909">
    <property type="component" value="Unassembled WGS sequence"/>
</dbReference>
<name>A0A0J1H9V1_9GAMM</name>
<dbReference type="AlphaFoldDB" id="A0A0J1H9V1"/>